<feature type="compositionally biased region" description="Basic and acidic residues" evidence="1">
    <location>
        <begin position="220"/>
        <end position="236"/>
    </location>
</feature>
<feature type="compositionally biased region" description="Basic and acidic residues" evidence="1">
    <location>
        <begin position="925"/>
        <end position="939"/>
    </location>
</feature>
<feature type="compositionally biased region" description="Polar residues" evidence="1">
    <location>
        <begin position="2504"/>
        <end position="2516"/>
    </location>
</feature>
<feature type="region of interest" description="Disordered" evidence="1">
    <location>
        <begin position="841"/>
        <end position="860"/>
    </location>
</feature>
<feature type="region of interest" description="Disordered" evidence="1">
    <location>
        <begin position="1546"/>
        <end position="1572"/>
    </location>
</feature>
<feature type="compositionally biased region" description="Polar residues" evidence="1">
    <location>
        <begin position="1056"/>
        <end position="1079"/>
    </location>
</feature>
<feature type="compositionally biased region" description="Low complexity" evidence="1">
    <location>
        <begin position="2310"/>
        <end position="2330"/>
    </location>
</feature>
<name>A0A816M0U2_9BILA</name>
<sequence length="2733" mass="301710">VEIEEETNVEPFVQPESVSTEQKDDEAKIVSIEEQVSLVTDVEKEDETKVEPVLELQSVPIPKEQVSPVTDMGKEDETKVETRVEPESVSTEQKDDEAKIVSVQEQVSLVTDVGNEDATNLESAVETRPVPISTEQSEDEVKIVSIEEQVSPLTDAQKEEEPKVEPFVEPESVLVPTERNEDETKIVSIDEQVSPVTDVGKEEETKFEAIIKPEPVLVPTEEKQDEGNVVSTEEHLSSVTVTQEEEETKTAFVDNQQIPAVTVEEEVEKTNAVTINEQQDVLSTEADNEVTAIISSITETETKVESVVEPEPLLISMEHNANDVKIVSTEEQQTLLVKKTQKDEGTKTASLDEQQVPSATEEQEAEITKPVVNDEQNAAVIIETEVEPVLELQHVPASTEQNENKVKIASIEEQISSVTQIQKEDETNLESAVETRPVPISTEQSEDEVKIVSIEEQVSPLTDAQKEEEPKVEPFVEPESVLVPTEENEGEAKIVSIDEQVSPVTDVGKEEETKVEAVMKPELVLVPTEQNEDEAKMVSIDEQVSPVTDVGKEEETKVETRVEPESISTEQKDDEAKIVSVQEHVSLVTDVGNEDETNLESEVETRPVPISTEQSEDEVKIVSIDEQVSPVVDTQKEDEIKVEPVLELQSVPIPTEQNEDEVKIASIEEQISSVTQIQKEDETKLQSAVETQSVPISTEQSEDKAKIVSTEEQVSPLTDAQKEEETKIETRVEPESVSTEQKDDEAKIVSIEEQVSPAVDTQKEDETKVETRVEPESVSTKENEDDAKIILSDEQQALPLTDAQKKEEDTNMASVDEQQVLQVTEEQEAVKTKILDIDEQQDVSAIPEEEQAKSVASSIDEQHAVLKTEAEEREETKMLFADEQEMVSASEEEKQELKTLTEYAEELSSFVVEEVNKLNVVSIEEHQVSSTSTDEKQNEENVLSTIKQETRLVPVEEKIEEKEDESKILSNEVQQVQSVNEGERKEETTNASVDEHSTIALAEEKIAEEFQIVSSTEVENVQASSASSEEQQTQVVTDDEAKFSISNTEREPIVSEEQSLMSITPTVDTSATDLFPSSESKSDDEKVIDTHIDVFQQQTDLLVKETSPSVSVTKSSKETRKHVTWDETVVDNEDGESSSSESVIDENSTSETSITVTPVENDIAETIDNKDITASESNINADQRVTSSDVTEPQLTSDETISLSNPLEFSSTLSSTDNQSFAVVDSTDLQSVSTEQQVNASCCANDHESLQATFPNEQQIISSDSIDREAKSCSPGEASAIVSDSTSQEITLSDVTQSQLSFNEQRVHTTTNSTDTQSILTTDSSIEDTFTVDEISTINSDITSNADIGKHAEEVAIDSHEVETSAPLVEILPQELETSIIDSTTLSLQPTIVSPTGTLADTVTNRYLSSDVYHGYLGEHKQFLQDASPIANDSTAESLIASLRESLITPTTPLIETIQDVVSSMQTTTYSYKIQSEITQHSQDDTNLATAVADELPEDYAYDETPVEKNQFTIDNSEQLKAAFESLRQTAIAPIAAITETIQASMSSSQSDNQEISSSSNTEQLTTTNLEGKSSIVEIESSSGEQTNDDGNQEISSVDIDNIQESISQAITKTSQNVVTTITLSTDTHTEGETIVQQEKPEGQSIDDSITVYSLTEETKADDRKSSNDFLADSIVPISLDTIGISAESLIEQKENQQTVSIESSSLEIPESISVVQKSESTTAETIELTPVNQNEEPISMSSSVAVEQADTSNKQQTTLADHSTDEKTSAYAISTMHTDHAEQVSVSTSTPSEQLDVTVAPEISEAKTSNEKTIEHSSGANESTETKITFETIHDVITHPFETITRKVQSVISTSINEQTAGNAEKPSVGTWEEVDVSKEHQTTETENLGIDEQKVESSETKTTFENICDFVRHPITTISQEIQTVLTSSTTEEVPSFEQQTSIIMTDQKKDEDILSTAMKSNFETSRDTITKSSTTITNETVQDIVLNSTEQTSSPEEKEQISTIQQSQSYLQDQVQGEHEARSTRVSSQIFDDEKQESQNERTVDDDIENIVSQHEISADANDQLPNAIHSLISDIINNVLQRLSESSHDIEQIVQESLFSDSGLTSPITVINAEDRSESSQSALSQQTINNEEDTFDDNKISSSEITWENLLDEKSSDEKIDRSFEEMKCLLEEVVQSSNDITVEIIENKTTITLPNQIQSVPIIESESQQTIIKPQTDYIMAQSSVAMESDSTSEITEIENVSSKLPPAFHDSSPTNTEDDSLELIHALQGHSIIHPSSTFMEVQPSTTNQSSLSTSHIEKIDVQSASRPERSASSTTTSSQITSSDRYVSYAIHEMGDSSQERLPSFPLVADMPVYEPGKTTSDGNKDEQIQSELNANIIKIITKDDDLTELDATENLTYSDDVLLQKLHASAPNREKNLDASSTDEDVDDANFNELENNDVVNLHRIMDEMNQYHESVSQEFEQTYQRYDISNSSSTSTKPTTDDVYIIPGYSGLWRSSTNNNRESPSANDADDEDDRKPSATTVKTRTIVRTSDPNKLQSFLQTHQEITSHDIPPVRTDAYDIFNRPLNEFSFDISESDSFKTCASTITSSITSKQFKQSDLLNTPISEEDEQQRLASPDEKIILIRECDRGVSLPATMKIQFDDMALRLSASTPIDAALYSTTQTDLPSPSTLSEPIQQTIASCHTSTTSLSSNESEKQKLPSQSWLNTINTITATNEGPDGRK</sequence>
<feature type="region of interest" description="Disordered" evidence="1">
    <location>
        <begin position="1743"/>
        <end position="1766"/>
    </location>
</feature>
<feature type="compositionally biased region" description="Polar residues" evidence="1">
    <location>
        <begin position="2288"/>
        <end position="2302"/>
    </location>
</feature>
<organism evidence="2 3">
    <name type="scientific">Rotaria magnacalcarata</name>
    <dbReference type="NCBI Taxonomy" id="392030"/>
    <lineage>
        <taxon>Eukaryota</taxon>
        <taxon>Metazoa</taxon>
        <taxon>Spiralia</taxon>
        <taxon>Gnathifera</taxon>
        <taxon>Rotifera</taxon>
        <taxon>Eurotatoria</taxon>
        <taxon>Bdelloidea</taxon>
        <taxon>Philodinida</taxon>
        <taxon>Philodinidae</taxon>
        <taxon>Rotaria</taxon>
    </lineage>
</organism>
<reference evidence="2" key="1">
    <citation type="submission" date="2021-02" db="EMBL/GenBank/DDBJ databases">
        <authorList>
            <person name="Nowell W R."/>
        </authorList>
    </citation>
    <scope>NUCLEOTIDE SEQUENCE</scope>
</reference>
<feature type="region of interest" description="Disordered" evidence="1">
    <location>
        <begin position="2240"/>
        <end position="2264"/>
    </location>
</feature>
<feature type="region of interest" description="Disordered" evidence="1">
    <location>
        <begin position="925"/>
        <end position="945"/>
    </location>
</feature>
<feature type="compositionally biased region" description="Basic and acidic residues" evidence="1">
    <location>
        <begin position="72"/>
        <end position="99"/>
    </location>
</feature>
<feature type="compositionally biased region" description="Basic and acidic residues" evidence="1">
    <location>
        <begin position="957"/>
        <end position="967"/>
    </location>
</feature>
<feature type="compositionally biased region" description="Basic and acidic residues" evidence="1">
    <location>
        <begin position="550"/>
        <end position="577"/>
    </location>
</feature>
<feature type="non-terminal residue" evidence="2">
    <location>
        <position position="1"/>
    </location>
</feature>
<feature type="region of interest" description="Disordered" evidence="1">
    <location>
        <begin position="1992"/>
        <end position="2050"/>
    </location>
</feature>
<feature type="region of interest" description="Disordered" evidence="1">
    <location>
        <begin position="339"/>
        <end position="366"/>
    </location>
</feature>
<evidence type="ECO:0000256" key="1">
    <source>
        <dbReference type="SAM" id="MobiDB-lite"/>
    </source>
</evidence>
<feature type="region of interest" description="Disordered" evidence="1">
    <location>
        <begin position="2504"/>
        <end position="2535"/>
    </location>
</feature>
<feature type="region of interest" description="Disordered" evidence="1">
    <location>
        <begin position="421"/>
        <end position="513"/>
    </location>
</feature>
<feature type="compositionally biased region" description="Acidic residues" evidence="1">
    <location>
        <begin position="592"/>
        <end position="602"/>
    </location>
</feature>
<feature type="region of interest" description="Disordered" evidence="1">
    <location>
        <begin position="957"/>
        <end position="997"/>
    </location>
</feature>
<feature type="compositionally biased region" description="Polar residues" evidence="1">
    <location>
        <begin position="1743"/>
        <end position="1762"/>
    </location>
</feature>
<feature type="compositionally biased region" description="Polar residues" evidence="1">
    <location>
        <begin position="685"/>
        <end position="699"/>
    </location>
</feature>
<feature type="region of interest" description="Disordered" evidence="1">
    <location>
        <begin position="2288"/>
        <end position="2330"/>
    </location>
</feature>
<feature type="region of interest" description="Disordered" evidence="1">
    <location>
        <begin position="1018"/>
        <end position="1085"/>
    </location>
</feature>
<feature type="compositionally biased region" description="Low complexity" evidence="1">
    <location>
        <begin position="2008"/>
        <end position="2018"/>
    </location>
</feature>
<feature type="region of interest" description="Disordered" evidence="1">
    <location>
        <begin position="525"/>
        <end position="622"/>
    </location>
</feature>
<feature type="compositionally biased region" description="Low complexity" evidence="1">
    <location>
        <begin position="1546"/>
        <end position="1560"/>
    </location>
</feature>
<feature type="region of interest" description="Disordered" evidence="1">
    <location>
        <begin position="1"/>
        <end position="26"/>
    </location>
</feature>
<feature type="compositionally biased region" description="Basic and acidic residues" evidence="1">
    <location>
        <begin position="720"/>
        <end position="747"/>
    </location>
</feature>
<feature type="compositionally biased region" description="Low complexity" evidence="1">
    <location>
        <begin position="1018"/>
        <end position="1036"/>
    </location>
</feature>
<protein>
    <submittedName>
        <fullName evidence="2">Uncharacterized protein</fullName>
    </submittedName>
</protein>
<feature type="region of interest" description="Disordered" evidence="1">
    <location>
        <begin position="1113"/>
        <end position="1201"/>
    </location>
</feature>
<feature type="region of interest" description="Disordered" evidence="1">
    <location>
        <begin position="61"/>
        <end position="100"/>
    </location>
</feature>
<proteinExistence type="predicted"/>
<evidence type="ECO:0000313" key="3">
    <source>
        <dbReference type="Proteomes" id="UP000663824"/>
    </source>
</evidence>
<gene>
    <name evidence="2" type="ORF">MBJ925_LOCUS6775</name>
</gene>
<feature type="region of interest" description="Disordered" evidence="1">
    <location>
        <begin position="2118"/>
        <end position="2145"/>
    </location>
</feature>
<accession>A0A816M0U2</accession>
<comment type="caution">
    <text evidence="2">The sequence shown here is derived from an EMBL/GenBank/DDBJ whole genome shotgun (WGS) entry which is preliminary data.</text>
</comment>
<dbReference type="EMBL" id="CAJNRE010002186">
    <property type="protein sequence ID" value="CAF1970118.1"/>
    <property type="molecule type" value="Genomic_DNA"/>
</dbReference>
<feature type="region of interest" description="Disordered" evidence="1">
    <location>
        <begin position="112"/>
        <end position="184"/>
    </location>
</feature>
<feature type="region of interest" description="Disordered" evidence="1">
    <location>
        <begin position="677"/>
        <end position="814"/>
    </location>
</feature>
<feature type="compositionally biased region" description="Polar residues" evidence="1">
    <location>
        <begin position="2123"/>
        <end position="2134"/>
    </location>
</feature>
<feature type="compositionally biased region" description="Polar residues" evidence="1">
    <location>
        <begin position="347"/>
        <end position="360"/>
    </location>
</feature>
<feature type="compositionally biased region" description="Basic and acidic residues" evidence="1">
    <location>
        <begin position="981"/>
        <end position="997"/>
    </location>
</feature>
<feature type="compositionally biased region" description="Low complexity" evidence="1">
    <location>
        <begin position="1137"/>
        <end position="1150"/>
    </location>
</feature>
<dbReference type="Proteomes" id="UP000663824">
    <property type="component" value="Unassembled WGS sequence"/>
</dbReference>
<feature type="compositionally biased region" description="Basic and acidic residues" evidence="1">
    <location>
        <begin position="761"/>
        <end position="788"/>
    </location>
</feature>
<feature type="compositionally biased region" description="Basic and acidic residues" evidence="1">
    <location>
        <begin position="2035"/>
        <end position="2048"/>
    </location>
</feature>
<feature type="compositionally biased region" description="Polar residues" evidence="1">
    <location>
        <begin position="1561"/>
        <end position="1570"/>
    </location>
</feature>
<feature type="compositionally biased region" description="Basic and acidic residues" evidence="1">
    <location>
        <begin position="464"/>
        <end position="474"/>
    </location>
</feature>
<feature type="compositionally biased region" description="Polar residues" evidence="1">
    <location>
        <begin position="969"/>
        <end position="980"/>
    </location>
</feature>
<feature type="compositionally biased region" description="Polar residues" evidence="1">
    <location>
        <begin position="1174"/>
        <end position="1201"/>
    </location>
</feature>
<feature type="compositionally biased region" description="Basic and acidic residues" evidence="1">
    <location>
        <begin position="1115"/>
        <end position="1125"/>
    </location>
</feature>
<feature type="region of interest" description="Disordered" evidence="1">
    <location>
        <begin position="1264"/>
        <end position="1285"/>
    </location>
</feature>
<evidence type="ECO:0000313" key="2">
    <source>
        <dbReference type="EMBL" id="CAF1970118.1"/>
    </source>
</evidence>
<feature type="compositionally biased region" description="Basic and acidic residues" evidence="1">
    <location>
        <begin position="156"/>
        <end position="166"/>
    </location>
</feature>
<feature type="region of interest" description="Disordered" evidence="1">
    <location>
        <begin position="217"/>
        <end position="248"/>
    </location>
</feature>